<sequence length="56" mass="6294">MEIRSIQMDGKDIGIIDSVLKSIEEAPSWADATTMKMDGNCLVYGMEFSSFQKMDE</sequence>
<comment type="caution">
    <text evidence="1">The sequence shown here is derived from an EMBL/GenBank/DDBJ whole genome shotgun (WGS) entry which is preliminary data.</text>
</comment>
<organism evidence="1 2">
    <name type="scientific">Kingdonia uniflora</name>
    <dbReference type="NCBI Taxonomy" id="39325"/>
    <lineage>
        <taxon>Eukaryota</taxon>
        <taxon>Viridiplantae</taxon>
        <taxon>Streptophyta</taxon>
        <taxon>Embryophyta</taxon>
        <taxon>Tracheophyta</taxon>
        <taxon>Spermatophyta</taxon>
        <taxon>Magnoliopsida</taxon>
        <taxon>Ranunculales</taxon>
        <taxon>Circaeasteraceae</taxon>
        <taxon>Kingdonia</taxon>
    </lineage>
</organism>
<protein>
    <submittedName>
        <fullName evidence="1">Uncharacterized protein</fullName>
    </submittedName>
</protein>
<accession>A0A7J7MQK0</accession>
<reference evidence="1 2" key="1">
    <citation type="journal article" date="2020" name="IScience">
        <title>Genome Sequencing of the Endangered Kingdonia uniflora (Circaeasteraceae, Ranunculales) Reveals Potential Mechanisms of Evolutionary Specialization.</title>
        <authorList>
            <person name="Sun Y."/>
            <person name="Deng T."/>
            <person name="Zhang A."/>
            <person name="Moore M.J."/>
            <person name="Landis J.B."/>
            <person name="Lin N."/>
            <person name="Zhang H."/>
            <person name="Zhang X."/>
            <person name="Huang J."/>
            <person name="Zhang X."/>
            <person name="Sun H."/>
            <person name="Wang H."/>
        </authorList>
    </citation>
    <scope>NUCLEOTIDE SEQUENCE [LARGE SCALE GENOMIC DNA]</scope>
    <source>
        <strain evidence="1">TB1705</strain>
        <tissue evidence="1">Leaf</tissue>
    </source>
</reference>
<dbReference type="AlphaFoldDB" id="A0A7J7MQK0"/>
<evidence type="ECO:0000313" key="2">
    <source>
        <dbReference type="Proteomes" id="UP000541444"/>
    </source>
</evidence>
<proteinExistence type="predicted"/>
<dbReference type="EMBL" id="JACGCM010001281">
    <property type="protein sequence ID" value="KAF6157195.1"/>
    <property type="molecule type" value="Genomic_DNA"/>
</dbReference>
<evidence type="ECO:0000313" key="1">
    <source>
        <dbReference type="EMBL" id="KAF6157195.1"/>
    </source>
</evidence>
<name>A0A7J7MQK0_9MAGN</name>
<dbReference type="Proteomes" id="UP000541444">
    <property type="component" value="Unassembled WGS sequence"/>
</dbReference>
<gene>
    <name evidence="1" type="ORF">GIB67_041656</name>
</gene>
<keyword evidence="2" id="KW-1185">Reference proteome</keyword>